<protein>
    <submittedName>
        <fullName evidence="3">Uncharacterized protein</fullName>
    </submittedName>
</protein>
<dbReference type="EMBL" id="CAJNOI010000210">
    <property type="protein sequence ID" value="CAF1185804.1"/>
    <property type="molecule type" value="Genomic_DNA"/>
</dbReference>
<comment type="caution">
    <text evidence="3">The sequence shown here is derived from an EMBL/GenBank/DDBJ whole genome shotgun (WGS) entry which is preliminary data.</text>
</comment>
<evidence type="ECO:0000313" key="2">
    <source>
        <dbReference type="EMBL" id="CAF1185804.1"/>
    </source>
</evidence>
<keyword evidence="1" id="KW-0472">Membrane</keyword>
<organism evidence="3 4">
    <name type="scientific">Adineta steineri</name>
    <dbReference type="NCBI Taxonomy" id="433720"/>
    <lineage>
        <taxon>Eukaryota</taxon>
        <taxon>Metazoa</taxon>
        <taxon>Spiralia</taxon>
        <taxon>Gnathifera</taxon>
        <taxon>Rotifera</taxon>
        <taxon>Eurotatoria</taxon>
        <taxon>Bdelloidea</taxon>
        <taxon>Adinetida</taxon>
        <taxon>Adinetidae</taxon>
        <taxon>Adineta</taxon>
    </lineage>
</organism>
<dbReference type="Proteomes" id="UP000663877">
    <property type="component" value="Unassembled WGS sequence"/>
</dbReference>
<feature type="transmembrane region" description="Helical" evidence="1">
    <location>
        <begin position="166"/>
        <end position="188"/>
    </location>
</feature>
<gene>
    <name evidence="2" type="ORF">BJG266_LOCUS26042</name>
    <name evidence="3" type="ORF">QVE165_LOCUS38740</name>
</gene>
<keyword evidence="1" id="KW-1133">Transmembrane helix</keyword>
<evidence type="ECO:0000313" key="4">
    <source>
        <dbReference type="Proteomes" id="UP000663832"/>
    </source>
</evidence>
<feature type="transmembrane region" description="Helical" evidence="1">
    <location>
        <begin position="43"/>
        <end position="63"/>
    </location>
</feature>
<dbReference type="OrthoDB" id="9990341at2759"/>
<sequence length="191" mass="21366">MGFKERFPRWITLVLAILQLILTAAIAGLEFGSFYYDVAHGTIWAGFWSSLVFILTFVMMFIITCCCRGRCCATYLFILNVMSGALACVIIYFDVYFQDNICKCYLGDNLCCALRDIKSFNSAYGDIAKNCTPIYFNGVQTIVDPCYTSPPTAKYIFLKAQIGCSVGMLVTCGLYVLSYLFACCMICFGHD</sequence>
<dbReference type="EMBL" id="CAJNOM010000420">
    <property type="protein sequence ID" value="CAF1427723.1"/>
    <property type="molecule type" value="Genomic_DNA"/>
</dbReference>
<name>A0A815MPS6_9BILA</name>
<proteinExistence type="predicted"/>
<dbReference type="AlphaFoldDB" id="A0A815MPS6"/>
<keyword evidence="1" id="KW-0812">Transmembrane</keyword>
<dbReference type="Proteomes" id="UP000663832">
    <property type="component" value="Unassembled WGS sequence"/>
</dbReference>
<evidence type="ECO:0000313" key="3">
    <source>
        <dbReference type="EMBL" id="CAF1427723.1"/>
    </source>
</evidence>
<accession>A0A815MPS6</accession>
<reference evidence="3" key="1">
    <citation type="submission" date="2021-02" db="EMBL/GenBank/DDBJ databases">
        <authorList>
            <person name="Nowell W R."/>
        </authorList>
    </citation>
    <scope>NUCLEOTIDE SEQUENCE</scope>
</reference>
<keyword evidence="4" id="KW-1185">Reference proteome</keyword>
<evidence type="ECO:0000256" key="1">
    <source>
        <dbReference type="SAM" id="Phobius"/>
    </source>
</evidence>
<feature type="transmembrane region" description="Helical" evidence="1">
    <location>
        <begin position="75"/>
        <end position="93"/>
    </location>
</feature>